<dbReference type="EMBL" id="CAJHIA010000030">
    <property type="protein sequence ID" value="CAD6448135.1"/>
    <property type="molecule type" value="Genomic_DNA"/>
</dbReference>
<gene>
    <name evidence="2" type="ORF">SCLTRI_LOCUS7927</name>
</gene>
<dbReference type="OrthoDB" id="3485878at2759"/>
<protein>
    <submittedName>
        <fullName evidence="2">Dd656930-c404-4982-ac4a-13dafa7553f3</fullName>
    </submittedName>
</protein>
<keyword evidence="1" id="KW-0732">Signal</keyword>
<name>A0A8H2ZT51_9HELO</name>
<keyword evidence="3" id="KW-1185">Reference proteome</keyword>
<organism evidence="2 3">
    <name type="scientific">Sclerotinia trifoliorum</name>
    <dbReference type="NCBI Taxonomy" id="28548"/>
    <lineage>
        <taxon>Eukaryota</taxon>
        <taxon>Fungi</taxon>
        <taxon>Dikarya</taxon>
        <taxon>Ascomycota</taxon>
        <taxon>Pezizomycotina</taxon>
        <taxon>Leotiomycetes</taxon>
        <taxon>Helotiales</taxon>
        <taxon>Sclerotiniaceae</taxon>
        <taxon>Sclerotinia</taxon>
    </lineage>
</organism>
<accession>A0A8H2ZT51</accession>
<feature type="chain" id="PRO_5034720552" evidence="1">
    <location>
        <begin position="21"/>
        <end position="47"/>
    </location>
</feature>
<proteinExistence type="predicted"/>
<sequence>MRLQSFLLAVYFMVAATAIAISPRIQMDVELAAEGALDNGPSSHEAW</sequence>
<evidence type="ECO:0000313" key="2">
    <source>
        <dbReference type="EMBL" id="CAD6448135.1"/>
    </source>
</evidence>
<dbReference type="AlphaFoldDB" id="A0A8H2ZT51"/>
<feature type="signal peptide" evidence="1">
    <location>
        <begin position="1"/>
        <end position="20"/>
    </location>
</feature>
<evidence type="ECO:0000256" key="1">
    <source>
        <dbReference type="SAM" id="SignalP"/>
    </source>
</evidence>
<dbReference type="Proteomes" id="UP000624404">
    <property type="component" value="Unassembled WGS sequence"/>
</dbReference>
<comment type="caution">
    <text evidence="2">The sequence shown here is derived from an EMBL/GenBank/DDBJ whole genome shotgun (WGS) entry which is preliminary data.</text>
</comment>
<evidence type="ECO:0000313" key="3">
    <source>
        <dbReference type="Proteomes" id="UP000624404"/>
    </source>
</evidence>
<reference evidence="2" key="1">
    <citation type="submission" date="2020-10" db="EMBL/GenBank/DDBJ databases">
        <authorList>
            <person name="Kusch S."/>
        </authorList>
    </citation>
    <scope>NUCLEOTIDE SEQUENCE</scope>
    <source>
        <strain evidence="2">SwB9</strain>
    </source>
</reference>